<proteinExistence type="predicted"/>
<reference evidence="1 2" key="1">
    <citation type="submission" date="2021-06" db="EMBL/GenBank/DDBJ databases">
        <title>Caerostris darwini draft genome.</title>
        <authorList>
            <person name="Kono N."/>
            <person name="Arakawa K."/>
        </authorList>
    </citation>
    <scope>NUCLEOTIDE SEQUENCE [LARGE SCALE GENOMIC DNA]</scope>
</reference>
<comment type="caution">
    <text evidence="1">The sequence shown here is derived from an EMBL/GenBank/DDBJ whole genome shotgun (WGS) entry which is preliminary data.</text>
</comment>
<organism evidence="1 2">
    <name type="scientific">Caerostris darwini</name>
    <dbReference type="NCBI Taxonomy" id="1538125"/>
    <lineage>
        <taxon>Eukaryota</taxon>
        <taxon>Metazoa</taxon>
        <taxon>Ecdysozoa</taxon>
        <taxon>Arthropoda</taxon>
        <taxon>Chelicerata</taxon>
        <taxon>Arachnida</taxon>
        <taxon>Araneae</taxon>
        <taxon>Araneomorphae</taxon>
        <taxon>Entelegynae</taxon>
        <taxon>Araneoidea</taxon>
        <taxon>Araneidae</taxon>
        <taxon>Caerostris</taxon>
    </lineage>
</organism>
<dbReference type="AlphaFoldDB" id="A0AAV4PKY5"/>
<dbReference type="EMBL" id="BPLQ01002937">
    <property type="protein sequence ID" value="GIX96539.1"/>
    <property type="molecule type" value="Genomic_DNA"/>
</dbReference>
<keyword evidence="2" id="KW-1185">Reference proteome</keyword>
<dbReference type="Proteomes" id="UP001054837">
    <property type="component" value="Unassembled WGS sequence"/>
</dbReference>
<sequence length="168" mass="18836">MHYRTANCVQSAFENQSISFAVKTFDIRDNPARPFVARRLLCNRERMCYSCILAISFQCSSPNLLEYRTIGDVKFFKGKEEGLRPSNYNPSGPPGETHQWRSHYFSPGEETTEVGNKFTDRAVASVTFTDNSVHSFPDAIALSTGSDVGAPRCVLQAHKKKTGFECCH</sequence>
<evidence type="ECO:0000313" key="2">
    <source>
        <dbReference type="Proteomes" id="UP001054837"/>
    </source>
</evidence>
<gene>
    <name evidence="1" type="ORF">CDAR_381371</name>
</gene>
<accession>A0AAV4PKY5</accession>
<protein>
    <submittedName>
        <fullName evidence="1">Uncharacterized protein</fullName>
    </submittedName>
</protein>
<name>A0AAV4PKY5_9ARAC</name>
<evidence type="ECO:0000313" key="1">
    <source>
        <dbReference type="EMBL" id="GIX96539.1"/>
    </source>
</evidence>